<dbReference type="PANTHER" id="PTHR37293:SF5">
    <property type="entry name" value="DNA REPLICATION PROTEIN"/>
    <property type="match status" value="1"/>
</dbReference>
<accession>A0ABT1EJF8</accession>
<evidence type="ECO:0000256" key="1">
    <source>
        <dbReference type="ARBA" id="ARBA00093462"/>
    </source>
</evidence>
<dbReference type="NCBIfam" id="TIGR01446">
    <property type="entry name" value="DnaD_dom"/>
    <property type="match status" value="2"/>
</dbReference>
<keyword evidence="4" id="KW-1185">Reference proteome</keyword>
<sequence length="324" mass="36717">MKRLKLKNNARTHSIVIDYDFLDYHMPRANGEFVKVYLLLLKHLTAPSGTLSITKIADSLEMTEKDVMRALKYWEKEGLIEYSDAAAKTAPPVAPAAPVVPINGNGVTDIQLFRTKESKKELKQLFFIAEQYLGKTLSPAEAETIAFIREELKLSTDVIDYLIEYCVENGHKHLSYIKKVAITWSEEGIDTVDAAKSQVVTHQKKCYAICRVFGINGRSLAAVESDYVKRWSEEYNFPLDIIIEACNRTIATTHNPSFEYADKILGNWFASGVKTKDDINELDNNFKAGKAAKRASGNKANKNNFNNFDERDYDMDELARKLIQ</sequence>
<feature type="domain" description="DnaB/C C-terminal" evidence="2">
    <location>
        <begin position="216"/>
        <end position="281"/>
    </location>
</feature>
<dbReference type="PIRSF" id="PIRSF033722">
    <property type="entry name" value="DnaD_CA_C3587_prd"/>
    <property type="match status" value="1"/>
</dbReference>
<feature type="domain" description="DnaB/C C-terminal" evidence="2">
    <location>
        <begin position="126"/>
        <end position="198"/>
    </location>
</feature>
<reference evidence="3 4" key="1">
    <citation type="journal article" date="2022" name="Genome Biol. Evol.">
        <title>Host diet, physiology and behaviors set the stage for Lachnospiraceae cladogenesis.</title>
        <authorList>
            <person name="Vera-Ponce De Leon A."/>
            <person name="Schneider M."/>
            <person name="Jahnes B.C."/>
            <person name="Sadowski V."/>
            <person name="Camuy-Velez L.A."/>
            <person name="Duan J."/>
            <person name="Sabree Z.L."/>
        </authorList>
    </citation>
    <scope>NUCLEOTIDE SEQUENCE [LARGE SCALE GENOMIC DNA]</scope>
    <source>
        <strain evidence="3 4">PAL227</strain>
    </source>
</reference>
<dbReference type="EMBL" id="JAMZFV010000018">
    <property type="protein sequence ID" value="MCP1110844.1"/>
    <property type="molecule type" value="Genomic_DNA"/>
</dbReference>
<dbReference type="InterPro" id="IPR017019">
    <property type="entry name" value="DNA_replication_prd_bac"/>
</dbReference>
<evidence type="ECO:0000259" key="2">
    <source>
        <dbReference type="Pfam" id="PF07261"/>
    </source>
</evidence>
<protein>
    <submittedName>
        <fullName evidence="3">DnaD domain protein</fullName>
    </submittedName>
</protein>
<comment type="caution">
    <text evidence="3">The sequence shown here is derived from an EMBL/GenBank/DDBJ whole genome shotgun (WGS) entry which is preliminary data.</text>
</comment>
<name>A0ABT1EJF8_9FIRM</name>
<proteinExistence type="inferred from homology"/>
<dbReference type="InterPro" id="IPR053162">
    <property type="entry name" value="DnaD"/>
</dbReference>
<dbReference type="Proteomes" id="UP001523565">
    <property type="component" value="Unassembled WGS sequence"/>
</dbReference>
<dbReference type="Gene3D" id="1.10.10.630">
    <property type="entry name" value="DnaD domain-like"/>
    <property type="match status" value="2"/>
</dbReference>
<dbReference type="Pfam" id="PF07261">
    <property type="entry name" value="DnaB_2"/>
    <property type="match status" value="2"/>
</dbReference>
<organism evidence="3 4">
    <name type="scientific">Ohessyouella blattaphilus</name>
    <dbReference type="NCBI Taxonomy" id="2949333"/>
    <lineage>
        <taxon>Bacteria</taxon>
        <taxon>Bacillati</taxon>
        <taxon>Bacillota</taxon>
        <taxon>Clostridia</taxon>
        <taxon>Lachnospirales</taxon>
        <taxon>Lachnospiraceae</taxon>
        <taxon>Ohessyouella</taxon>
    </lineage>
</organism>
<dbReference type="RefSeq" id="WP_262069724.1">
    <property type="nucleotide sequence ID" value="NZ_JAMXOC010000018.1"/>
</dbReference>
<evidence type="ECO:0000313" key="4">
    <source>
        <dbReference type="Proteomes" id="UP001523565"/>
    </source>
</evidence>
<dbReference type="InterPro" id="IPR034829">
    <property type="entry name" value="DnaD-like_sf"/>
</dbReference>
<evidence type="ECO:0000313" key="3">
    <source>
        <dbReference type="EMBL" id="MCP1110844.1"/>
    </source>
</evidence>
<dbReference type="SUPFAM" id="SSF158499">
    <property type="entry name" value="DnaD domain-like"/>
    <property type="match status" value="2"/>
</dbReference>
<dbReference type="PANTHER" id="PTHR37293">
    <property type="entry name" value="PHAGE REPLICATION PROTEIN-RELATED"/>
    <property type="match status" value="1"/>
</dbReference>
<comment type="similarity">
    <text evidence="1">Belongs to the DnaB/DnaD family.</text>
</comment>
<gene>
    <name evidence="3" type="ORF">NK118_11335</name>
</gene>
<dbReference type="InterPro" id="IPR006343">
    <property type="entry name" value="DnaB/C_C"/>
</dbReference>